<dbReference type="Proteomes" id="UP001056708">
    <property type="component" value="Chromosome"/>
</dbReference>
<dbReference type="InterPro" id="IPR018886">
    <property type="entry name" value="UPF0547"/>
</dbReference>
<evidence type="ECO:0000256" key="1">
    <source>
        <dbReference type="SAM" id="Phobius"/>
    </source>
</evidence>
<keyword evidence="1" id="KW-0472">Membrane</keyword>
<keyword evidence="1" id="KW-0812">Transmembrane</keyword>
<reference evidence="3" key="1">
    <citation type="submission" date="2022-06" db="EMBL/GenBank/DDBJ databases">
        <title>Genome sequence of Phormidium yuhuli AB48 isolated from an industrial photobioreactor environment.</title>
        <authorList>
            <person name="Qiu Y."/>
            <person name="Noonan A.J.C."/>
            <person name="Dofher K."/>
            <person name="Koch M."/>
            <person name="Kieft B."/>
            <person name="Lin X."/>
            <person name="Ziels R.M."/>
            <person name="Hallam S.J."/>
        </authorList>
    </citation>
    <scope>NUCLEOTIDE SEQUENCE</scope>
    <source>
        <strain evidence="3">AB48</strain>
    </source>
</reference>
<accession>A0ABY5ALN0</accession>
<evidence type="ECO:0000313" key="4">
    <source>
        <dbReference type="Proteomes" id="UP001056708"/>
    </source>
</evidence>
<proteinExistence type="predicted"/>
<feature type="domain" description="UPF0547" evidence="2">
    <location>
        <begin position="3"/>
        <end position="24"/>
    </location>
</feature>
<evidence type="ECO:0000259" key="2">
    <source>
        <dbReference type="Pfam" id="PF10571"/>
    </source>
</evidence>
<keyword evidence="4" id="KW-1185">Reference proteome</keyword>
<organism evidence="3 4">
    <name type="scientific">Phormidium yuhuli AB48</name>
    <dbReference type="NCBI Taxonomy" id="2940671"/>
    <lineage>
        <taxon>Bacteria</taxon>
        <taxon>Bacillati</taxon>
        <taxon>Cyanobacteriota</taxon>
        <taxon>Cyanophyceae</taxon>
        <taxon>Oscillatoriophycideae</taxon>
        <taxon>Oscillatoriales</taxon>
        <taxon>Oscillatoriaceae</taxon>
        <taxon>Phormidium</taxon>
        <taxon>Phormidium yuhuli</taxon>
    </lineage>
</organism>
<dbReference type="EMBL" id="CP098611">
    <property type="protein sequence ID" value="USR90118.1"/>
    <property type="molecule type" value="Genomic_DNA"/>
</dbReference>
<gene>
    <name evidence="3" type="ORF">NEA10_14865</name>
</gene>
<dbReference type="Pfam" id="PF10571">
    <property type="entry name" value="UPF0547"/>
    <property type="match status" value="1"/>
</dbReference>
<sequence>MPSCPRCQQRVPDDAISCPHCGYQLKAFGHPGIPLHRANPEEPLCLTCTYHLDDSCNFPQRPHAQTCTLYQNLNEPVLPPPPRRKLAPWYRRHPVLVGFFALLAISLLLALVR</sequence>
<protein>
    <submittedName>
        <fullName evidence="3">Zinc ribbon domain-containing protein</fullName>
    </submittedName>
</protein>
<name>A0ABY5ALN0_9CYAN</name>
<evidence type="ECO:0000313" key="3">
    <source>
        <dbReference type="EMBL" id="USR90118.1"/>
    </source>
</evidence>
<dbReference type="RefSeq" id="WP_252661882.1">
    <property type="nucleotide sequence ID" value="NZ_CP098611.1"/>
</dbReference>
<feature type="transmembrane region" description="Helical" evidence="1">
    <location>
        <begin position="93"/>
        <end position="112"/>
    </location>
</feature>
<keyword evidence="1" id="KW-1133">Transmembrane helix</keyword>